<feature type="chain" id="PRO_5031263622" description="Metallo-beta-lactamase domain-containing protein" evidence="1">
    <location>
        <begin position="17"/>
        <end position="373"/>
    </location>
</feature>
<dbReference type="SMART" id="SM00849">
    <property type="entry name" value="Lactamase_B"/>
    <property type="match status" value="1"/>
</dbReference>
<name>A0A7S1TZA2_9STRA</name>
<feature type="domain" description="Metallo-beta-lactamase" evidence="2">
    <location>
        <begin position="145"/>
        <end position="322"/>
    </location>
</feature>
<dbReference type="EMBL" id="HBGJ01013850">
    <property type="protein sequence ID" value="CAD9250458.1"/>
    <property type="molecule type" value="Transcribed_RNA"/>
</dbReference>
<evidence type="ECO:0000259" key="2">
    <source>
        <dbReference type="SMART" id="SM00849"/>
    </source>
</evidence>
<evidence type="ECO:0000313" key="3">
    <source>
        <dbReference type="EMBL" id="CAD9250458.1"/>
    </source>
</evidence>
<reference evidence="3" key="1">
    <citation type="submission" date="2021-01" db="EMBL/GenBank/DDBJ databases">
        <authorList>
            <person name="Corre E."/>
            <person name="Pelletier E."/>
            <person name="Niang G."/>
            <person name="Scheremetjew M."/>
            <person name="Finn R."/>
            <person name="Kale V."/>
            <person name="Holt S."/>
            <person name="Cochrane G."/>
            <person name="Meng A."/>
            <person name="Brown T."/>
            <person name="Cohen L."/>
        </authorList>
    </citation>
    <scope>NUCLEOTIDE SEQUENCE</scope>
    <source>
        <strain evidence="3">CCMP2877</strain>
    </source>
</reference>
<sequence length="373" mass="39971">MRRAAAFLALVGAAAGFRRPLGLRMASTATGPRAPHEANVANANFYVDKRCIDCDVCRWMAPAAFGRTSPTVGGAGQSYVYAEPQTPEEKTAALRAMSACPTASIHTRKPEAAARDAAGSFPLVVDAARLPRVFHLGYHSEASFGATSYFVATKDAGGDPFNIMFDSPRYVPALAKNLEAAGGVQLMVVSHKDDVAEMNKWKARFPDMQRVMHAADVRGEDRWPYIDMTGVEQQLTGDGPWELAPGVKVVHTPGHSAGSITLILSGSVTGGDGVAFTGDHLALSARLGRLDGFAAYGDDHKLQADSMEKLVDEDFLWVLPGHGRRLRFEDAAARERELREAGAAFRTDPRGKSAPGPLFHVLGQEQANVEAQG</sequence>
<evidence type="ECO:0000256" key="1">
    <source>
        <dbReference type="SAM" id="SignalP"/>
    </source>
</evidence>
<protein>
    <recommendedName>
        <fullName evidence="2">Metallo-beta-lactamase domain-containing protein</fullName>
    </recommendedName>
</protein>
<dbReference type="SUPFAM" id="SSF54862">
    <property type="entry name" value="4Fe-4S ferredoxins"/>
    <property type="match status" value="1"/>
</dbReference>
<feature type="signal peptide" evidence="1">
    <location>
        <begin position="1"/>
        <end position="16"/>
    </location>
</feature>
<dbReference type="SUPFAM" id="SSF56281">
    <property type="entry name" value="Metallo-hydrolase/oxidoreductase"/>
    <property type="match status" value="1"/>
</dbReference>
<organism evidence="3">
    <name type="scientific">Phaeomonas parva</name>
    <dbReference type="NCBI Taxonomy" id="124430"/>
    <lineage>
        <taxon>Eukaryota</taxon>
        <taxon>Sar</taxon>
        <taxon>Stramenopiles</taxon>
        <taxon>Ochrophyta</taxon>
        <taxon>Pinguiophyceae</taxon>
        <taxon>Pinguiochrysidales</taxon>
        <taxon>Pinguiochrysidaceae</taxon>
        <taxon>Phaeomonas</taxon>
    </lineage>
</organism>
<dbReference type="Pfam" id="PF13370">
    <property type="entry name" value="Fer4_13"/>
    <property type="match status" value="1"/>
</dbReference>
<dbReference type="CDD" id="cd07727">
    <property type="entry name" value="YmaE-like_MBL-fold"/>
    <property type="match status" value="1"/>
</dbReference>
<dbReference type="AlphaFoldDB" id="A0A7S1TZA2"/>
<dbReference type="Gene3D" id="3.30.70.20">
    <property type="match status" value="1"/>
</dbReference>
<dbReference type="InterPro" id="IPR001279">
    <property type="entry name" value="Metallo-B-lactamas"/>
</dbReference>
<dbReference type="PANTHER" id="PTHR42773">
    <property type="entry name" value="METALLO-BETA-LACTAMASE-RELATED"/>
    <property type="match status" value="1"/>
</dbReference>
<dbReference type="PANTHER" id="PTHR42773:SF1">
    <property type="entry name" value="METALLO-BETA-LACTAMASE FAMILY PROTEIN"/>
    <property type="match status" value="1"/>
</dbReference>
<proteinExistence type="predicted"/>
<accession>A0A7S1TZA2</accession>
<keyword evidence="1" id="KW-0732">Signal</keyword>
<dbReference type="InterPro" id="IPR036866">
    <property type="entry name" value="RibonucZ/Hydroxyglut_hydro"/>
</dbReference>
<dbReference type="Gene3D" id="3.60.15.10">
    <property type="entry name" value="Ribonuclease Z/Hydroxyacylglutathione hydrolase-like"/>
    <property type="match status" value="1"/>
</dbReference>
<gene>
    <name evidence="3" type="ORF">PPAR1163_LOCUS8819</name>
</gene>